<dbReference type="Gene3D" id="3.90.1200.10">
    <property type="match status" value="1"/>
</dbReference>
<dbReference type="RefSeq" id="WP_006460944.1">
    <property type="nucleotide sequence ID" value="NZ_CP007030.1"/>
</dbReference>
<evidence type="ECO:0000259" key="1">
    <source>
        <dbReference type="Pfam" id="PF01636"/>
    </source>
</evidence>
<gene>
    <name evidence="2" type="ORF">THIAE_08705</name>
</gene>
<dbReference type="HOGENOM" id="CLU_501294_0_0_6"/>
<dbReference type="InterPro" id="IPR002575">
    <property type="entry name" value="Aminoglycoside_PTrfase"/>
</dbReference>
<evidence type="ECO:0000313" key="3">
    <source>
        <dbReference type="Proteomes" id="UP000005380"/>
    </source>
</evidence>
<dbReference type="SUPFAM" id="SSF56112">
    <property type="entry name" value="Protein kinase-like (PK-like)"/>
    <property type="match status" value="1"/>
</dbReference>
<proteinExistence type="predicted"/>
<dbReference type="InterPro" id="IPR011009">
    <property type="entry name" value="Kinase-like_dom_sf"/>
</dbReference>
<dbReference type="EMBL" id="CP007030">
    <property type="protein sequence ID" value="AHF01825.1"/>
    <property type="molecule type" value="Genomic_DNA"/>
</dbReference>
<accession>W0DT86</accession>
<dbReference type="InParanoid" id="W0DT86"/>
<dbReference type="GO" id="GO:0016740">
    <property type="term" value="F:transferase activity"/>
    <property type="evidence" value="ECO:0007669"/>
    <property type="project" value="UniProtKB-KW"/>
</dbReference>
<keyword evidence="3" id="KW-1185">Reference proteome</keyword>
<dbReference type="KEGG" id="tao:THIAE_08705"/>
<reference evidence="2 3" key="1">
    <citation type="submission" date="2013-12" db="EMBL/GenBank/DDBJ databases">
        <authorList>
            <consortium name="DOE Joint Genome Institute"/>
            <person name="Kappler U."/>
            <person name="Huntemann M."/>
            <person name="Han J."/>
            <person name="Chen A."/>
            <person name="Kyrpides N."/>
            <person name="Mavromatis K."/>
            <person name="Markowitz V."/>
            <person name="Palaniappan K."/>
            <person name="Ivanova N."/>
            <person name="Schaumberg A."/>
            <person name="Pati A."/>
            <person name="Liolios K."/>
            <person name="Nordberg H.P."/>
            <person name="Cantor M.N."/>
            <person name="Hua S.X."/>
            <person name="Woyke T."/>
        </authorList>
    </citation>
    <scope>NUCLEOTIDE SEQUENCE [LARGE SCALE GENOMIC DNA]</scope>
    <source>
        <strain evidence="3">AL2</strain>
    </source>
</reference>
<dbReference type="Pfam" id="PF01636">
    <property type="entry name" value="APH"/>
    <property type="match status" value="1"/>
</dbReference>
<dbReference type="eggNOG" id="COG2334">
    <property type="taxonomic scope" value="Bacteria"/>
</dbReference>
<dbReference type="OrthoDB" id="3806873at2"/>
<dbReference type="AlphaFoldDB" id="W0DT86"/>
<evidence type="ECO:0000313" key="2">
    <source>
        <dbReference type="EMBL" id="AHF01825.1"/>
    </source>
</evidence>
<keyword evidence="2" id="KW-0808">Transferase</keyword>
<organism evidence="2 3">
    <name type="scientific">Thiomicrospira aerophila AL3</name>
    <dbReference type="NCBI Taxonomy" id="717772"/>
    <lineage>
        <taxon>Bacteria</taxon>
        <taxon>Pseudomonadati</taxon>
        <taxon>Pseudomonadota</taxon>
        <taxon>Gammaproteobacteria</taxon>
        <taxon>Thiotrichales</taxon>
        <taxon>Piscirickettsiaceae</taxon>
        <taxon>Thiomicrospira</taxon>
    </lineage>
</organism>
<sequence length="537" mass="60938">MKPNDATPDALIFLLLELQKQVQWLLKGLQNNASESITKSQTRIAYINNFVNQLGSQLAALPNPLAWAQLGFHGQQASQQLTTLAKLVEKQSAKTESAKLHKSLSKPLKLADNVLQQLIEQLKPSSPHSVEGVTENTLTKTRLQQLEIFSLKLPDSLNDYKLTLCLAQFSAQLSQLTERISQLAEGVHTQPEQWRAVQATLAQSEADNLTRDAGSLQLETLAHTKSGCVISKVAAEHEPHAPLGVVKQGQRAKIKQEKSQFARWQNYAPDLVPDVYGYHREGEQAALFVEFLDGIRLDHWLTQAKPKGYLASLALVCERLEEVWRNQAITLASKDNPPKLFMQQLQDRLNDVWHVHGNFKKELHQLGSLKGVKLRQLIKQAHKLELQLQPPQHYFCHGDLNLDNILLRPDNQQIFLVDLHRSGYQDYLQDIAVLMVSHFRLQLYDAEHRQLIGQSMTQLYQFAETFAASQQDAMIHPRLALGLARSFITSTRFVLDETHARALFDRGRLLLTLLLDYAKSHDPADFRIDTEIFYGPY</sequence>
<name>W0DT86_9GAMM</name>
<dbReference type="STRING" id="717772.THIAE_08705"/>
<dbReference type="Proteomes" id="UP000005380">
    <property type="component" value="Chromosome"/>
</dbReference>
<protein>
    <submittedName>
        <fullName evidence="2">Aminoglycoside phosphotransferase</fullName>
    </submittedName>
</protein>
<feature type="domain" description="Aminoglycoside phosphotransferase" evidence="1">
    <location>
        <begin position="261"/>
        <end position="439"/>
    </location>
</feature>